<dbReference type="InterPro" id="IPR012334">
    <property type="entry name" value="Pectin_lyas_fold"/>
</dbReference>
<dbReference type="PANTHER" id="PTHR40088:SF2">
    <property type="entry name" value="SECRETED SUGAR HYDROLASE"/>
    <property type="match status" value="1"/>
</dbReference>
<dbReference type="InterPro" id="IPR039448">
    <property type="entry name" value="Beta_helix"/>
</dbReference>
<dbReference type="InterPro" id="IPR049169">
    <property type="entry name" value="Glyco_hydro_120_ins"/>
</dbReference>
<feature type="signal peptide" evidence="4">
    <location>
        <begin position="1"/>
        <end position="21"/>
    </location>
</feature>
<comment type="subcellular location">
    <subcellularLocation>
        <location evidence="1">Secreted</location>
    </subcellularLocation>
</comment>
<dbReference type="RefSeq" id="WP_141616251.1">
    <property type="nucleotide sequence ID" value="NZ_CP041253.1"/>
</dbReference>
<dbReference type="OrthoDB" id="9767990at2"/>
<evidence type="ECO:0000313" key="8">
    <source>
        <dbReference type="Proteomes" id="UP000316614"/>
    </source>
</evidence>
<keyword evidence="8" id="KW-1185">Reference proteome</keyword>
<evidence type="ECO:0000259" key="5">
    <source>
        <dbReference type="Pfam" id="PF13229"/>
    </source>
</evidence>
<dbReference type="SUPFAM" id="SSF51126">
    <property type="entry name" value="Pectin lyase-like"/>
    <property type="match status" value="1"/>
</dbReference>
<evidence type="ECO:0000313" key="7">
    <source>
        <dbReference type="EMBL" id="QDH81035.1"/>
    </source>
</evidence>
<dbReference type="Gene3D" id="2.160.20.10">
    <property type="entry name" value="Single-stranded right-handed beta-helix, Pectin lyase-like"/>
    <property type="match status" value="2"/>
</dbReference>
<keyword evidence="3 4" id="KW-0732">Signal</keyword>
<feature type="chain" id="PRO_5021877359" evidence="4">
    <location>
        <begin position="22"/>
        <end position="593"/>
    </location>
</feature>
<dbReference type="InterPro" id="IPR011050">
    <property type="entry name" value="Pectin_lyase_fold/virulence"/>
</dbReference>
<name>A0A514CMI3_9BACT</name>
<organism evidence="7 8">
    <name type="scientific">Echinicola soli</name>
    <dbReference type="NCBI Taxonomy" id="2591634"/>
    <lineage>
        <taxon>Bacteria</taxon>
        <taxon>Pseudomonadati</taxon>
        <taxon>Bacteroidota</taxon>
        <taxon>Cytophagia</taxon>
        <taxon>Cytophagales</taxon>
        <taxon>Cyclobacteriaceae</taxon>
        <taxon>Echinicola</taxon>
    </lineage>
</organism>
<evidence type="ECO:0000256" key="3">
    <source>
        <dbReference type="ARBA" id="ARBA00022729"/>
    </source>
</evidence>
<dbReference type="KEGG" id="echi:FKX85_19090"/>
<dbReference type="EMBL" id="CP041253">
    <property type="protein sequence ID" value="QDH81035.1"/>
    <property type="molecule type" value="Genomic_DNA"/>
</dbReference>
<keyword evidence="2" id="KW-0964">Secreted</keyword>
<protein>
    <submittedName>
        <fullName evidence="7">DUF1565 domain-containing protein</fullName>
    </submittedName>
</protein>
<feature type="domain" description="Glycoside hydrolase 120 insertion" evidence="6">
    <location>
        <begin position="101"/>
        <end position="201"/>
    </location>
</feature>
<gene>
    <name evidence="7" type="ORF">FKX85_19090</name>
</gene>
<evidence type="ECO:0000256" key="1">
    <source>
        <dbReference type="ARBA" id="ARBA00004613"/>
    </source>
</evidence>
<reference evidence="7 8" key="1">
    <citation type="submission" date="2019-06" db="EMBL/GenBank/DDBJ databases">
        <title>Echinicola alkalisoli sp. nov. isolated from saline soil.</title>
        <authorList>
            <person name="Sun J.-Q."/>
            <person name="Xu L."/>
        </authorList>
    </citation>
    <scope>NUCLEOTIDE SEQUENCE [LARGE SCALE GENOMIC DNA]</scope>
    <source>
        <strain evidence="7 8">LN3S3</strain>
    </source>
</reference>
<evidence type="ECO:0000259" key="6">
    <source>
        <dbReference type="Pfam" id="PF21258"/>
    </source>
</evidence>
<evidence type="ECO:0000256" key="4">
    <source>
        <dbReference type="SAM" id="SignalP"/>
    </source>
</evidence>
<accession>A0A514CMI3</accession>
<dbReference type="InterPro" id="IPR052052">
    <property type="entry name" value="Polysaccharide_Lyase_9"/>
</dbReference>
<dbReference type="PANTHER" id="PTHR40088">
    <property type="entry name" value="PECTATE LYASE (EUROFUNG)"/>
    <property type="match status" value="1"/>
</dbReference>
<dbReference type="GO" id="GO:0016837">
    <property type="term" value="F:carbon-oxygen lyase activity, acting on polysaccharides"/>
    <property type="evidence" value="ECO:0007669"/>
    <property type="project" value="TreeGrafter"/>
</dbReference>
<dbReference type="Pfam" id="PF21258">
    <property type="entry name" value="Glyco_hydro_120_ins"/>
    <property type="match status" value="1"/>
</dbReference>
<feature type="domain" description="Right handed beta helix" evidence="5">
    <location>
        <begin position="248"/>
        <end position="429"/>
    </location>
</feature>
<dbReference type="GO" id="GO:0005576">
    <property type="term" value="C:extracellular region"/>
    <property type="evidence" value="ECO:0007669"/>
    <property type="project" value="UniProtKB-SubCell"/>
</dbReference>
<dbReference type="Proteomes" id="UP000316614">
    <property type="component" value="Chromosome"/>
</dbReference>
<evidence type="ECO:0000256" key="2">
    <source>
        <dbReference type="ARBA" id="ARBA00022525"/>
    </source>
</evidence>
<dbReference type="Pfam" id="PF13229">
    <property type="entry name" value="Beta_helix"/>
    <property type="match status" value="1"/>
</dbReference>
<sequence>MIKYLLSFVLFMFLLTNDVFSQNEIHVSVNGNDRFSGSNKQPLKTISEASNRAMPGGVVIVHAGVYREQINPPRGGISDSKRITYRTAGDGQVEIKGSERIQHWMKVSGDVWKVELPNSFFGDFNPYKDSISGDWFHRLGRVHHTGAVYREGHWLAEAASLEDVLGPVKERHLWFGKVDDKTTSIWAQFPDYNPNSNLTEINVRQTIFYPEKTGINYITLSGFHISHAATNWAPPTAEQKGAIGTNWSKGWIIENNTVRYSKCTGITLGKYGDEYDNTSEDKAEGYVETIKRALKNGWNRDNIGHHIVRNNTISHCEQAGMVGSMGCSYSTIENNHIYDIHVDRLFSGYEMAAIKFHGPIDTQIRGNYIHHTILGIWLDWMTQGTRVSSNLLHDNERDMFFEVNHGPYLVDNNISLGEVSIHNWSQGGAFVHNLIAGEVKGVIKDKRLTPYFEAHDTRNMTLASFDKHIGDQRFFNNVFINTNLSVYDTVDIQQSGNVFMEQSKPLFSIKGDSVTIHTSPFTFETLIEKNTKPVTTEMLGKTTVSGLLFEHPDGSPLKISQDYFGNEREVPIYPGPFNEELKSGTDIKVWTKY</sequence>
<proteinExistence type="predicted"/>
<dbReference type="AlphaFoldDB" id="A0A514CMI3"/>